<dbReference type="Proteomes" id="UP001431783">
    <property type="component" value="Unassembled WGS sequence"/>
</dbReference>
<evidence type="ECO:0000313" key="2">
    <source>
        <dbReference type="Proteomes" id="UP001431783"/>
    </source>
</evidence>
<dbReference type="InterPro" id="IPR044998">
    <property type="entry name" value="Timeless"/>
</dbReference>
<dbReference type="PANTHER" id="PTHR22940:SF4">
    <property type="entry name" value="PROTEIN TIMELESS HOMOLOG"/>
    <property type="match status" value="1"/>
</dbReference>
<gene>
    <name evidence="1" type="ORF">WA026_003863</name>
</gene>
<accession>A0AAW1UFW0</accession>
<dbReference type="GO" id="GO:0006281">
    <property type="term" value="P:DNA repair"/>
    <property type="evidence" value="ECO:0007669"/>
    <property type="project" value="TreeGrafter"/>
</dbReference>
<dbReference type="GO" id="GO:0031298">
    <property type="term" value="C:replication fork protection complex"/>
    <property type="evidence" value="ECO:0007669"/>
    <property type="project" value="TreeGrafter"/>
</dbReference>
<comment type="caution">
    <text evidence="1">The sequence shown here is derived from an EMBL/GenBank/DDBJ whole genome shotgun (WGS) entry which is preliminary data.</text>
</comment>
<organism evidence="1 2">
    <name type="scientific">Henosepilachna vigintioctopunctata</name>
    <dbReference type="NCBI Taxonomy" id="420089"/>
    <lineage>
        <taxon>Eukaryota</taxon>
        <taxon>Metazoa</taxon>
        <taxon>Ecdysozoa</taxon>
        <taxon>Arthropoda</taxon>
        <taxon>Hexapoda</taxon>
        <taxon>Insecta</taxon>
        <taxon>Pterygota</taxon>
        <taxon>Neoptera</taxon>
        <taxon>Endopterygota</taxon>
        <taxon>Coleoptera</taxon>
        <taxon>Polyphaga</taxon>
        <taxon>Cucujiformia</taxon>
        <taxon>Coccinelloidea</taxon>
        <taxon>Coccinellidae</taxon>
        <taxon>Epilachninae</taxon>
        <taxon>Epilachnini</taxon>
        <taxon>Henosepilachna</taxon>
    </lineage>
</organism>
<keyword evidence="2" id="KW-1185">Reference proteome</keyword>
<name>A0AAW1UFW0_9CUCU</name>
<sequence>MEPVERRSAFTIRLFLKEFCVEFLNGAYNTLMYNVKDQLVRAKSQSHDASFYLWAMRFFMEFNRSYKFEVKLVSETMSIQIFHYVQQQMEKYFDMIQTDKKKLREWSRRLHIALLAYRELLLTLCFMDKSPDGTVRDSSKVIKSNIYYVLEYRELVLTLMVTYDELKMSDQYLKDLIETQHIFLRSFEAFCKDGSVIVQQASKSRKKKKNVAPTSVTQGKNLEQQWDEASQQLSIVLETNSVMPTDIVPFDATSEVPIDEQKSEAMINVQRKLRRGEYEEGVGLLRAAREVWPENDCFGSNHMSPEEEFIALRDIFLANLGGE</sequence>
<dbReference type="GO" id="GO:0003677">
    <property type="term" value="F:DNA binding"/>
    <property type="evidence" value="ECO:0007669"/>
    <property type="project" value="TreeGrafter"/>
</dbReference>
<dbReference type="EMBL" id="JARQZJ010000061">
    <property type="protein sequence ID" value="KAK9879047.1"/>
    <property type="molecule type" value="Genomic_DNA"/>
</dbReference>
<dbReference type="GO" id="GO:0009649">
    <property type="term" value="P:entrainment of circadian clock"/>
    <property type="evidence" value="ECO:0007669"/>
    <property type="project" value="TreeGrafter"/>
</dbReference>
<dbReference type="PANTHER" id="PTHR22940">
    <property type="entry name" value="TIMEOUT/TIMELESS-2"/>
    <property type="match status" value="1"/>
</dbReference>
<evidence type="ECO:0000313" key="1">
    <source>
        <dbReference type="EMBL" id="KAK9879047.1"/>
    </source>
</evidence>
<proteinExistence type="predicted"/>
<dbReference type="AlphaFoldDB" id="A0AAW1UFW0"/>
<dbReference type="GO" id="GO:0043111">
    <property type="term" value="P:replication fork arrest"/>
    <property type="evidence" value="ECO:0007669"/>
    <property type="project" value="TreeGrafter"/>
</dbReference>
<protein>
    <submittedName>
        <fullName evidence="1">Uncharacterized protein</fullName>
    </submittedName>
</protein>
<dbReference type="GO" id="GO:0000076">
    <property type="term" value="P:DNA replication checkpoint signaling"/>
    <property type="evidence" value="ECO:0007669"/>
    <property type="project" value="TreeGrafter"/>
</dbReference>
<reference evidence="1 2" key="1">
    <citation type="submission" date="2023-03" db="EMBL/GenBank/DDBJ databases">
        <title>Genome insight into feeding habits of ladybird beetles.</title>
        <authorList>
            <person name="Li H.-S."/>
            <person name="Huang Y.-H."/>
            <person name="Pang H."/>
        </authorList>
    </citation>
    <scope>NUCLEOTIDE SEQUENCE [LARGE SCALE GENOMIC DNA]</scope>
    <source>
        <strain evidence="1">SYSU_2023b</strain>
        <tissue evidence="1">Whole body</tissue>
    </source>
</reference>